<comment type="subcellular location">
    <subcellularLocation>
        <location evidence="1">Endomembrane system</location>
        <topology evidence="1">Multi-pass membrane protein</topology>
    </subcellularLocation>
</comment>
<dbReference type="SUPFAM" id="SSF55729">
    <property type="entry name" value="Acyl-CoA N-acyltransferases (Nat)"/>
    <property type="match status" value="1"/>
</dbReference>
<dbReference type="PANTHER" id="PTHR12174:SF103">
    <property type="entry name" value="INTRAMEMBRANE PROTEASE (IMPAS) FAMILY"/>
    <property type="match status" value="1"/>
</dbReference>
<dbReference type="InterPro" id="IPR023578">
    <property type="entry name" value="Ras_GEF_dom_sf"/>
</dbReference>
<feature type="transmembrane region" description="Helical" evidence="7">
    <location>
        <begin position="341"/>
        <end position="359"/>
    </location>
</feature>
<feature type="domain" description="N-acetyltransferase" evidence="8">
    <location>
        <begin position="378"/>
        <end position="577"/>
    </location>
</feature>
<dbReference type="PROSITE" id="PS51186">
    <property type="entry name" value="GNAT"/>
    <property type="match status" value="1"/>
</dbReference>
<dbReference type="GO" id="GO:0016787">
    <property type="term" value="F:hydrolase activity"/>
    <property type="evidence" value="ECO:0007669"/>
    <property type="project" value="UniProtKB-KW"/>
</dbReference>
<protein>
    <recommendedName>
        <fullName evidence="8">N-acetyltransferase domain-containing protein</fullName>
    </recommendedName>
</protein>
<dbReference type="CDD" id="cd04301">
    <property type="entry name" value="NAT_SF"/>
    <property type="match status" value="1"/>
</dbReference>
<name>A0ABD2LNG3_9BILA</name>
<dbReference type="SMART" id="SM00730">
    <property type="entry name" value="PSN"/>
    <property type="match status" value="1"/>
</dbReference>
<dbReference type="Gene3D" id="3.40.630.30">
    <property type="match status" value="1"/>
</dbReference>
<keyword evidence="10" id="KW-1185">Reference proteome</keyword>
<comment type="caution">
    <text evidence="9">The sequence shown here is derived from an EMBL/GenBank/DDBJ whole genome shotgun (WGS) entry which is preliminary data.</text>
</comment>
<dbReference type="InterPro" id="IPR007369">
    <property type="entry name" value="Peptidase_A22B_SPP"/>
</dbReference>
<evidence type="ECO:0000256" key="4">
    <source>
        <dbReference type="ARBA" id="ARBA00022801"/>
    </source>
</evidence>
<dbReference type="EMBL" id="JBICBT010000347">
    <property type="protein sequence ID" value="KAL3116792.1"/>
    <property type="molecule type" value="Genomic_DNA"/>
</dbReference>
<evidence type="ECO:0000256" key="3">
    <source>
        <dbReference type="ARBA" id="ARBA00022692"/>
    </source>
</evidence>
<gene>
    <name evidence="9" type="ORF">niasHT_004293</name>
</gene>
<dbReference type="InterPro" id="IPR006639">
    <property type="entry name" value="Preselin/SPP"/>
</dbReference>
<evidence type="ECO:0000259" key="8">
    <source>
        <dbReference type="PROSITE" id="PS51186"/>
    </source>
</evidence>
<dbReference type="InterPro" id="IPR016181">
    <property type="entry name" value="Acyl_CoA_acyltransferase"/>
</dbReference>
<dbReference type="Proteomes" id="UP001620626">
    <property type="component" value="Unassembled WGS sequence"/>
</dbReference>
<keyword evidence="4" id="KW-0378">Hydrolase</keyword>
<evidence type="ECO:0000256" key="1">
    <source>
        <dbReference type="ARBA" id="ARBA00004127"/>
    </source>
</evidence>
<feature type="transmembrane region" description="Helical" evidence="7">
    <location>
        <begin position="310"/>
        <end position="334"/>
    </location>
</feature>
<evidence type="ECO:0000256" key="2">
    <source>
        <dbReference type="ARBA" id="ARBA00006859"/>
    </source>
</evidence>
<keyword evidence="6 7" id="KW-0472">Membrane</keyword>
<evidence type="ECO:0000256" key="5">
    <source>
        <dbReference type="ARBA" id="ARBA00022989"/>
    </source>
</evidence>
<dbReference type="Pfam" id="PF00583">
    <property type="entry name" value="Acetyltransf_1"/>
    <property type="match status" value="1"/>
</dbReference>
<feature type="transmembrane region" description="Helical" evidence="7">
    <location>
        <begin position="282"/>
        <end position="304"/>
    </location>
</feature>
<dbReference type="GO" id="GO:0012505">
    <property type="term" value="C:endomembrane system"/>
    <property type="evidence" value="ECO:0007669"/>
    <property type="project" value="UniProtKB-SubCell"/>
</dbReference>
<dbReference type="PANTHER" id="PTHR12174">
    <property type="entry name" value="SIGNAL PEPTIDE PEPTIDASE"/>
    <property type="match status" value="1"/>
</dbReference>
<proteinExistence type="inferred from homology"/>
<organism evidence="9 10">
    <name type="scientific">Heterodera trifolii</name>
    <dbReference type="NCBI Taxonomy" id="157864"/>
    <lineage>
        <taxon>Eukaryota</taxon>
        <taxon>Metazoa</taxon>
        <taxon>Ecdysozoa</taxon>
        <taxon>Nematoda</taxon>
        <taxon>Chromadorea</taxon>
        <taxon>Rhabditida</taxon>
        <taxon>Tylenchina</taxon>
        <taxon>Tylenchomorpha</taxon>
        <taxon>Tylenchoidea</taxon>
        <taxon>Heteroderidae</taxon>
        <taxon>Heteroderinae</taxon>
        <taxon>Heterodera</taxon>
    </lineage>
</organism>
<feature type="transmembrane region" description="Helical" evidence="7">
    <location>
        <begin position="487"/>
        <end position="512"/>
    </location>
</feature>
<dbReference type="Pfam" id="PF04258">
    <property type="entry name" value="Peptidase_A22B"/>
    <property type="match status" value="1"/>
</dbReference>
<evidence type="ECO:0000256" key="6">
    <source>
        <dbReference type="ARBA" id="ARBA00023136"/>
    </source>
</evidence>
<comment type="similarity">
    <text evidence="2">Belongs to the peptidase A22B family.</text>
</comment>
<evidence type="ECO:0000313" key="10">
    <source>
        <dbReference type="Proteomes" id="UP001620626"/>
    </source>
</evidence>
<keyword evidence="5 7" id="KW-1133">Transmembrane helix</keyword>
<sequence>MNNLFQFIDNEDPCSLRSKGWPKLEQFELLFNREMWWVATEVCCERNVYRRSKLDPPVIPIYPVLRKDLIFAHEANPTFCNDAQQLQRTLRPIGAHRRGKCEKFTEKLTKFELNGKDVCREFHWIANRRLSSASGASSFSQQQLKCSFPTSVALSVAEQQSFLTVEHSAFATKGIEEWRVPKQFQRCCPLCRTPKSKVELRATGGRFTLRKTNCHCPVVIGVDCQQKRADSASGTGKNYHPIAPIQLKEVPEKIPLLFYVPMFADPMGRCFDIEVKREYRRVMLGLGDVIIPGYLIAFCFYVDVVKRSRFYAYGFISIIGYSLGMFATFVALLLMETGQPALLYLVLFTLGPIFAWALFVDGNAFWAKCGALLTMAEFGIRMAVPNDAEVICSLIRELADFALPQRAKGPRIDPDQLGEDIAGGAVSALIAFTSHNELVGHALFYLNTSLAEGKSLFLEELFIRPQFRRKGVGRRIVSELAKKQMPFLAASSIFVLLLVFLFFCLWLIIVVVRRRIAQPRQHHLRPFRPVNNFRGRPFLKRMQHAFMLQSTLLWARFKWKMGLLLGFVRRVFQRLFN</sequence>
<accession>A0ABD2LNG3</accession>
<evidence type="ECO:0000313" key="9">
    <source>
        <dbReference type="EMBL" id="KAL3116792.1"/>
    </source>
</evidence>
<dbReference type="AlphaFoldDB" id="A0ABD2LNG3"/>
<reference evidence="9 10" key="1">
    <citation type="submission" date="2024-10" db="EMBL/GenBank/DDBJ databases">
        <authorList>
            <person name="Kim D."/>
        </authorList>
    </citation>
    <scope>NUCLEOTIDE SEQUENCE [LARGE SCALE GENOMIC DNA]</scope>
    <source>
        <strain evidence="9">BH-2024</strain>
    </source>
</reference>
<dbReference type="InterPro" id="IPR000182">
    <property type="entry name" value="GNAT_dom"/>
</dbReference>
<dbReference type="SUPFAM" id="SSF48366">
    <property type="entry name" value="Ras GEF"/>
    <property type="match status" value="1"/>
</dbReference>
<evidence type="ECO:0000256" key="7">
    <source>
        <dbReference type="SAM" id="Phobius"/>
    </source>
</evidence>
<keyword evidence="3 7" id="KW-0812">Transmembrane</keyword>